<dbReference type="AlphaFoldDB" id="A0A0F7FH22"/>
<dbReference type="InterPro" id="IPR003439">
    <property type="entry name" value="ABC_transporter-like_ATP-bd"/>
</dbReference>
<proteinExistence type="inferred from homology"/>
<dbReference type="EMBL" id="CP009961">
    <property type="protein sequence ID" value="AKG38134.1"/>
    <property type="molecule type" value="Genomic_DNA"/>
</dbReference>
<keyword evidence="4" id="KW-0067">ATP-binding</keyword>
<keyword evidence="2" id="KW-0813">Transport</keyword>
<dbReference type="GO" id="GO:0016887">
    <property type="term" value="F:ATP hydrolysis activity"/>
    <property type="evidence" value="ECO:0007669"/>
    <property type="project" value="InterPro"/>
</dbReference>
<protein>
    <recommendedName>
        <fullName evidence="5">ABC transporter domain-containing protein</fullName>
    </recommendedName>
</protein>
<evidence type="ECO:0000313" key="7">
    <source>
        <dbReference type="Proteomes" id="UP000067434"/>
    </source>
</evidence>
<dbReference type="InterPro" id="IPR050153">
    <property type="entry name" value="Metal_Ion_Import_ABC"/>
</dbReference>
<dbReference type="RefSeq" id="WP_052883467.1">
    <property type="nucleotide sequence ID" value="NZ_CP009961.1"/>
</dbReference>
<dbReference type="Gene3D" id="3.40.50.300">
    <property type="entry name" value="P-loop containing nucleotide triphosphate hydrolases"/>
    <property type="match status" value="1"/>
</dbReference>
<dbReference type="GeneID" id="25400738"/>
<evidence type="ECO:0000313" key="6">
    <source>
        <dbReference type="EMBL" id="AKG38134.1"/>
    </source>
</evidence>
<dbReference type="OrthoDB" id="24644at2157"/>
<dbReference type="GO" id="GO:0005524">
    <property type="term" value="F:ATP binding"/>
    <property type="evidence" value="ECO:0007669"/>
    <property type="project" value="UniProtKB-KW"/>
</dbReference>
<evidence type="ECO:0000256" key="1">
    <source>
        <dbReference type="ARBA" id="ARBA00005417"/>
    </source>
</evidence>
<dbReference type="HOGENOM" id="CLU_000604_1_11_2"/>
<dbReference type="InterPro" id="IPR003593">
    <property type="entry name" value="AAA+_ATPase"/>
</dbReference>
<organism evidence="6 7">
    <name type="scientific">Infirmifilum uzonense</name>
    <dbReference type="NCBI Taxonomy" id="1550241"/>
    <lineage>
        <taxon>Archaea</taxon>
        <taxon>Thermoproteota</taxon>
        <taxon>Thermoprotei</taxon>
        <taxon>Thermofilales</taxon>
        <taxon>Thermofilaceae</taxon>
        <taxon>Infirmifilum</taxon>
    </lineage>
</organism>
<name>A0A0F7FH22_9CREN</name>
<dbReference type="STRING" id="1550241.MA03_00865"/>
<dbReference type="PANTHER" id="PTHR42734:SF5">
    <property type="entry name" value="IRON TRANSPORT SYSTEM ATP-BINDING PROTEIN HI_0361-RELATED"/>
    <property type="match status" value="1"/>
</dbReference>
<dbReference type="PANTHER" id="PTHR42734">
    <property type="entry name" value="METAL TRANSPORT SYSTEM ATP-BINDING PROTEIN TM_0124-RELATED"/>
    <property type="match status" value="1"/>
</dbReference>
<gene>
    <name evidence="6" type="ORF">MA03_00865</name>
</gene>
<keyword evidence="7" id="KW-1185">Reference proteome</keyword>
<dbReference type="Pfam" id="PF00005">
    <property type="entry name" value="ABC_tran"/>
    <property type="match status" value="1"/>
</dbReference>
<dbReference type="SMART" id="SM00382">
    <property type="entry name" value="AAA"/>
    <property type="match status" value="1"/>
</dbReference>
<evidence type="ECO:0000259" key="5">
    <source>
        <dbReference type="PROSITE" id="PS50893"/>
    </source>
</evidence>
<dbReference type="Proteomes" id="UP000067434">
    <property type="component" value="Chromosome"/>
</dbReference>
<comment type="similarity">
    <text evidence="1">Belongs to the ABC transporter superfamily.</text>
</comment>
<evidence type="ECO:0000256" key="3">
    <source>
        <dbReference type="ARBA" id="ARBA00022741"/>
    </source>
</evidence>
<dbReference type="SUPFAM" id="SSF52540">
    <property type="entry name" value="P-loop containing nucleoside triphosphate hydrolases"/>
    <property type="match status" value="1"/>
</dbReference>
<dbReference type="PROSITE" id="PS50893">
    <property type="entry name" value="ABC_TRANSPORTER_2"/>
    <property type="match status" value="1"/>
</dbReference>
<sequence length="250" mass="27961">MHETLSLEIRDLTFSYNSEQILENENIRLEGFGLFTVLGPNGAGKTTFFKVILGLLKPLSGRVLVNGEEITGNPSKAGRYMAYVPQLSNIDYNYPMTGREFIEAGLRARGTCKKRDCKMIVDDYLALVGAQEFADKRMSSLSGGQVQRILVARALSMETPILLLDEPFSGIDPRGKDDILSFIRKVKQNKMILLTTHDPVLTVNLSEKIIVFNRGVKAAGPPAEIFRLDLLRKAYGENVLYIEKCLHIIH</sequence>
<evidence type="ECO:0000256" key="4">
    <source>
        <dbReference type="ARBA" id="ARBA00022840"/>
    </source>
</evidence>
<dbReference type="KEGG" id="thf:MA03_00865"/>
<feature type="domain" description="ABC transporter" evidence="5">
    <location>
        <begin position="7"/>
        <end position="238"/>
    </location>
</feature>
<evidence type="ECO:0000256" key="2">
    <source>
        <dbReference type="ARBA" id="ARBA00022448"/>
    </source>
</evidence>
<reference evidence="6 7" key="1">
    <citation type="journal article" date="2015" name="Stand. Genomic Sci.">
        <title>Complete genome sequence of and proposal of Thermofilum uzonense sp. nov. a novel hyperthermophilic crenarchaeon and emended description of the genus Thermofilum.</title>
        <authorList>
            <person name="Toshchakov S.V."/>
            <person name="Korzhenkov A.A."/>
            <person name="Samarov N.I."/>
            <person name="Mazunin I.O."/>
            <person name="Mozhey O.I."/>
            <person name="Shmyr I.S."/>
            <person name="Derbikova K.S."/>
            <person name="Taranov E.A."/>
            <person name="Dominova I.N."/>
            <person name="Bonch-Osmolovskaya E.A."/>
            <person name="Patrushev M.V."/>
            <person name="Podosokorskaya O.A."/>
            <person name="Kublanov I.V."/>
        </authorList>
    </citation>
    <scope>NUCLEOTIDE SEQUENCE [LARGE SCALE GENOMIC DNA]</scope>
    <source>
        <strain evidence="6 7">1807-2</strain>
    </source>
</reference>
<keyword evidence="3" id="KW-0547">Nucleotide-binding</keyword>
<accession>A0A0F7FH22</accession>
<dbReference type="PATRIC" id="fig|1550241.5.peg.174"/>
<dbReference type="InterPro" id="IPR027417">
    <property type="entry name" value="P-loop_NTPase"/>
</dbReference>